<dbReference type="Pfam" id="PF00557">
    <property type="entry name" value="Peptidase_M24"/>
    <property type="match status" value="1"/>
</dbReference>
<gene>
    <name evidence="10 11 12" type="primary">LOC107066077</name>
</gene>
<dbReference type="Gene3D" id="3.90.230.10">
    <property type="entry name" value="Creatinase/methionine aminopeptidase superfamily"/>
    <property type="match status" value="1"/>
</dbReference>
<keyword evidence="5" id="KW-0732">Signal</keyword>
<dbReference type="InterPro" id="IPR000587">
    <property type="entry name" value="Creatinase_N"/>
</dbReference>
<evidence type="ECO:0000256" key="2">
    <source>
        <dbReference type="ARBA" id="ARBA00022723"/>
    </source>
</evidence>
<keyword evidence="4" id="KW-0812">Transmembrane</keyword>
<feature type="signal peptide" evidence="5">
    <location>
        <begin position="1"/>
        <end position="19"/>
    </location>
</feature>
<keyword evidence="4" id="KW-1133">Transmembrane helix</keyword>
<feature type="domain" description="Peptidase M24 C-terminal" evidence="8">
    <location>
        <begin position="608"/>
        <end position="671"/>
    </location>
</feature>
<feature type="transmembrane region" description="Helical" evidence="4">
    <location>
        <begin position="696"/>
        <end position="716"/>
    </location>
</feature>
<dbReference type="InterPro" id="IPR000994">
    <property type="entry name" value="Pept_M24"/>
</dbReference>
<dbReference type="RefSeq" id="XP_015175841.1">
    <property type="nucleotide sequence ID" value="XM_015320355.1"/>
</dbReference>
<dbReference type="InterPro" id="IPR033740">
    <property type="entry name" value="Pept_M24B"/>
</dbReference>
<evidence type="ECO:0000313" key="9">
    <source>
        <dbReference type="Proteomes" id="UP000694924"/>
    </source>
</evidence>
<protein>
    <submittedName>
        <fullName evidence="10 11">Xaa-Pro aminopeptidase 1-like isoform X2</fullName>
    </submittedName>
</protein>
<dbReference type="RefSeq" id="XP_015175849.1">
    <property type="nucleotide sequence ID" value="XM_015320363.1"/>
</dbReference>
<dbReference type="InterPro" id="IPR050422">
    <property type="entry name" value="X-Pro_aminopeptidase_P"/>
</dbReference>
<name>A0ABM1I6J6_POLDO</name>
<evidence type="ECO:0000313" key="10">
    <source>
        <dbReference type="RefSeq" id="XP_015175833.1"/>
    </source>
</evidence>
<evidence type="ECO:0000259" key="7">
    <source>
        <dbReference type="Pfam" id="PF01321"/>
    </source>
</evidence>
<evidence type="ECO:0000256" key="5">
    <source>
        <dbReference type="SAM" id="SignalP"/>
    </source>
</evidence>
<sequence>MKIILIAILLSCSFGVTKLQKIPELSFYNYHGAKRSYCPLSEHIGNQPVNRKDTSLRLRQLRSEMVRISSVESAPLHGYIVTSDDEHQSETVDPRDMRREFLSGFYGSAGDAVVTLAKAALWTDGRYHLQADLELDCNWILMKKGRKPIPSITEWLKHEFRNRFNIRIGADPKLVSAATWEAWERDLANTSISLVAVRKNLIDLIWQVGRPNYNSYAAYPLKDEYAGKTWQEKIKDIRLEMSLAKADAFVVTALDEIAWLFNIRGYDLPHTPVLRSYAIVTQGSLHLYVPKHKLLRSVEKHLKMDSCSHAECVKWHNETCIWNDLRTMSQAWNKVWLPTPCGYAEGASKEIYSSIPAEKRLPKASPIIDLRAIKNKVEAEGMRRAHIRDGMAMCDFLAYMEEQISLDSEGWDEMQVSRVVNEFRLEQELNKGISFATIAAYGAHAALPHYEPINLTNIPIGKTSTLVVDSGGQYLDGTTDVTRTLHFGKPTEEQKKAYTSVLIGSIQLSSLIFPDDLMSDQVDVLARKPLWSTGNDYMHGTGHGIGHFSSVHESPISISYTGGMSVTLKPGYFLSNEPGFYKKGDFGVRLENILEVLTTNVSKTGQTFLKFRDVTLVPYEPKLIDYNMLTPMHRRWLNKYNQRIREEIGNELKKHLRMKGFYWMMDKTKDIPEWGKVNEDILLTHSHSNSSTFKEIPVLVTIIIIYNIILNFAMTYS</sequence>
<feature type="domain" description="Creatinase N-terminal" evidence="7">
    <location>
        <begin position="76"/>
        <end position="191"/>
    </location>
</feature>
<feature type="domain" description="Peptidase M24" evidence="6">
    <location>
        <begin position="380"/>
        <end position="596"/>
    </location>
</feature>
<proteinExistence type="inferred from homology"/>
<keyword evidence="3" id="KW-0378">Hydrolase</keyword>
<organism evidence="9 10">
    <name type="scientific">Polistes dominula</name>
    <name type="common">European paper wasp</name>
    <name type="synonym">Vespa dominula</name>
    <dbReference type="NCBI Taxonomy" id="743375"/>
    <lineage>
        <taxon>Eukaryota</taxon>
        <taxon>Metazoa</taxon>
        <taxon>Ecdysozoa</taxon>
        <taxon>Arthropoda</taxon>
        <taxon>Hexapoda</taxon>
        <taxon>Insecta</taxon>
        <taxon>Pterygota</taxon>
        <taxon>Neoptera</taxon>
        <taxon>Endopterygota</taxon>
        <taxon>Hymenoptera</taxon>
        <taxon>Apocrita</taxon>
        <taxon>Aculeata</taxon>
        <taxon>Vespoidea</taxon>
        <taxon>Vespidae</taxon>
        <taxon>Polistinae</taxon>
        <taxon>Polistini</taxon>
        <taxon>Polistes</taxon>
    </lineage>
</organism>
<comment type="similarity">
    <text evidence="1">Belongs to the peptidase M24B family.</text>
</comment>
<evidence type="ECO:0000313" key="12">
    <source>
        <dbReference type="RefSeq" id="XP_015175849.1"/>
    </source>
</evidence>
<keyword evidence="9" id="KW-1185">Reference proteome</keyword>
<dbReference type="GeneID" id="107066077"/>
<keyword evidence="4" id="KW-0472">Membrane</keyword>
<dbReference type="CDD" id="cd01085">
    <property type="entry name" value="APP"/>
    <property type="match status" value="1"/>
</dbReference>
<dbReference type="InterPro" id="IPR029149">
    <property type="entry name" value="Creatin/AminoP/Spt16_N"/>
</dbReference>
<evidence type="ECO:0000313" key="11">
    <source>
        <dbReference type="RefSeq" id="XP_015175841.1"/>
    </source>
</evidence>
<evidence type="ECO:0000256" key="1">
    <source>
        <dbReference type="ARBA" id="ARBA00008766"/>
    </source>
</evidence>
<evidence type="ECO:0000259" key="8">
    <source>
        <dbReference type="Pfam" id="PF16188"/>
    </source>
</evidence>
<dbReference type="PANTHER" id="PTHR43763">
    <property type="entry name" value="XAA-PRO AMINOPEPTIDASE 1"/>
    <property type="match status" value="1"/>
</dbReference>
<dbReference type="Pfam" id="PF01321">
    <property type="entry name" value="Creatinase_N"/>
    <property type="match status" value="1"/>
</dbReference>
<dbReference type="SUPFAM" id="SSF53092">
    <property type="entry name" value="Creatinase/prolidase N-terminal domain"/>
    <property type="match status" value="1"/>
</dbReference>
<dbReference type="InterPro" id="IPR032416">
    <property type="entry name" value="Peptidase_M24_C"/>
</dbReference>
<dbReference type="Proteomes" id="UP000694924">
    <property type="component" value="Unplaced"/>
</dbReference>
<reference evidence="10 11" key="1">
    <citation type="submission" date="2025-05" db="UniProtKB">
        <authorList>
            <consortium name="RefSeq"/>
        </authorList>
    </citation>
    <scope>IDENTIFICATION</scope>
    <source>
        <tissue evidence="10 11">Whole body</tissue>
    </source>
</reference>
<dbReference type="InterPro" id="IPR036005">
    <property type="entry name" value="Creatinase/aminopeptidase-like"/>
</dbReference>
<evidence type="ECO:0000259" key="6">
    <source>
        <dbReference type="Pfam" id="PF00557"/>
    </source>
</evidence>
<evidence type="ECO:0000256" key="3">
    <source>
        <dbReference type="ARBA" id="ARBA00022801"/>
    </source>
</evidence>
<feature type="chain" id="PRO_5045022407" evidence="5">
    <location>
        <begin position="20"/>
        <end position="717"/>
    </location>
</feature>
<keyword evidence="2" id="KW-0479">Metal-binding</keyword>
<evidence type="ECO:0000256" key="4">
    <source>
        <dbReference type="SAM" id="Phobius"/>
    </source>
</evidence>
<dbReference type="Gene3D" id="3.40.350.10">
    <property type="entry name" value="Creatinase/prolidase N-terminal domain"/>
    <property type="match status" value="2"/>
</dbReference>
<dbReference type="SUPFAM" id="SSF55920">
    <property type="entry name" value="Creatinase/aminopeptidase"/>
    <property type="match status" value="1"/>
</dbReference>
<dbReference type="Pfam" id="PF16189">
    <property type="entry name" value="Creatinase_N_2"/>
    <property type="match status" value="1"/>
</dbReference>
<dbReference type="Pfam" id="PF16188">
    <property type="entry name" value="Peptidase_M24_C"/>
    <property type="match status" value="1"/>
</dbReference>
<accession>A0ABM1I6J6</accession>
<dbReference type="RefSeq" id="XP_015175833.1">
    <property type="nucleotide sequence ID" value="XM_015320347.1"/>
</dbReference>
<dbReference type="PANTHER" id="PTHR43763:SF6">
    <property type="entry name" value="XAA-PRO AMINOPEPTIDASE 1"/>
    <property type="match status" value="1"/>
</dbReference>